<dbReference type="InterPro" id="IPR036291">
    <property type="entry name" value="NAD(P)-bd_dom_sf"/>
</dbReference>
<dbReference type="Gene3D" id="3.40.50.720">
    <property type="entry name" value="NAD(P)-binding Rossmann-like Domain"/>
    <property type="match status" value="1"/>
</dbReference>
<feature type="domain" description="ATP-grasp" evidence="1">
    <location>
        <begin position="422"/>
        <end position="505"/>
    </location>
</feature>
<reference evidence="2" key="1">
    <citation type="submission" date="2018-05" db="EMBL/GenBank/DDBJ databases">
        <authorList>
            <person name="Lanie J.A."/>
            <person name="Ng W.-L."/>
            <person name="Kazmierczak K.M."/>
            <person name="Andrzejewski T.M."/>
            <person name="Davidsen T.M."/>
            <person name="Wayne K.J."/>
            <person name="Tettelin H."/>
            <person name="Glass J.I."/>
            <person name="Rusch D."/>
            <person name="Podicherti R."/>
            <person name="Tsui H.-C.T."/>
            <person name="Winkler M.E."/>
        </authorList>
    </citation>
    <scope>NUCLEOTIDE SEQUENCE</scope>
</reference>
<dbReference type="Pfam" id="PF13607">
    <property type="entry name" value="Succ_CoA_lig"/>
    <property type="match status" value="1"/>
</dbReference>
<dbReference type="PANTHER" id="PTHR42793:SF4">
    <property type="entry name" value="BLL6376 PROTEIN"/>
    <property type="match status" value="1"/>
</dbReference>
<dbReference type="SUPFAM" id="SSF52210">
    <property type="entry name" value="Succinyl-CoA synthetase domains"/>
    <property type="match status" value="2"/>
</dbReference>
<dbReference type="SUPFAM" id="SSF56059">
    <property type="entry name" value="Glutathione synthetase ATP-binding domain-like"/>
    <property type="match status" value="1"/>
</dbReference>
<dbReference type="InterPro" id="IPR013815">
    <property type="entry name" value="ATP_grasp_subdomain_1"/>
</dbReference>
<name>A0A382CEI1_9ZZZZ</name>
<dbReference type="Gene3D" id="3.40.50.261">
    <property type="entry name" value="Succinyl-CoA synthetase domains"/>
    <property type="match status" value="2"/>
</dbReference>
<proteinExistence type="predicted"/>
<accession>A0A382CEI1</accession>
<evidence type="ECO:0000313" key="2">
    <source>
        <dbReference type="EMBL" id="SVB24486.1"/>
    </source>
</evidence>
<dbReference type="Gene3D" id="3.30.1490.20">
    <property type="entry name" value="ATP-grasp fold, A domain"/>
    <property type="match status" value="1"/>
</dbReference>
<dbReference type="AlphaFoldDB" id="A0A382CEI1"/>
<dbReference type="PANTHER" id="PTHR42793">
    <property type="entry name" value="COA BINDING DOMAIN CONTAINING PROTEIN"/>
    <property type="match status" value="1"/>
</dbReference>
<feature type="non-terminal residue" evidence="2">
    <location>
        <position position="1"/>
    </location>
</feature>
<dbReference type="SUPFAM" id="SSF51735">
    <property type="entry name" value="NAD(P)-binding Rossmann-fold domains"/>
    <property type="match status" value="1"/>
</dbReference>
<dbReference type="InterPro" id="IPR032875">
    <property type="entry name" value="Succ_CoA_lig_flav_dom"/>
</dbReference>
<gene>
    <name evidence="2" type="ORF">METZ01_LOCUS177340</name>
</gene>
<evidence type="ECO:0000259" key="1">
    <source>
        <dbReference type="PROSITE" id="PS50975"/>
    </source>
</evidence>
<dbReference type="Gene3D" id="3.30.470.20">
    <property type="entry name" value="ATP-grasp fold, B domain"/>
    <property type="match status" value="1"/>
</dbReference>
<dbReference type="PROSITE" id="PS50975">
    <property type="entry name" value="ATP_GRASP"/>
    <property type="match status" value="1"/>
</dbReference>
<dbReference type="EMBL" id="UINC01034128">
    <property type="protein sequence ID" value="SVB24486.1"/>
    <property type="molecule type" value="Genomic_DNA"/>
</dbReference>
<protein>
    <recommendedName>
        <fullName evidence="1">ATP-grasp domain-containing protein</fullName>
    </recommendedName>
</protein>
<dbReference type="InterPro" id="IPR016102">
    <property type="entry name" value="Succinyl-CoA_synth-like"/>
</dbReference>
<dbReference type="Pfam" id="PF13549">
    <property type="entry name" value="ATP-grasp_5"/>
    <property type="match status" value="1"/>
</dbReference>
<dbReference type="InterPro" id="IPR011761">
    <property type="entry name" value="ATP-grasp"/>
</dbReference>
<sequence length="621" mass="66941">PPDATFIAVNAEAAIEIVTDLKQIGGGGAVLYASGFGEVGEDGVNRNQRLVEAAGKMPIIGPNCYGFINSLDSVALWPDLHGCEALDRGVAIITQSGNIGLNMTMQSIGLPIAYMFTLGNQANTSISDIINAVLDDDRVCAIGLHMEGVSDIEAFDNAGRRALEKKIPIVAIKTGRTNTSSQIALSHTSSLTGSDQLFDVLFDRLGIARVDNVPEFLETLKLLSIFGAIDHNGVASMSCSGGEAGMMADLIDGLDISFLDLEKEHKERIQNTLNEFVEVDNPLDYHTFVWGDRHRTASCFKEMMSGDFAATMLLLDWPKTDQINQQDWDNTFYALCDAAKETGKKAIVLASMADCMPKRIIDECQKRGIAPMIGLDTCLKSLHHSYRCAQAFNAYSTTPIEASVLVSNKTKTKKTLTEFDAKELLAKYGVSIPKGELVSSIEGALRAAEKLNYPVTVKVSSEALVHKSDSGAIRVNVKDAEMLKLAVSELLQIGPSLLIEEMIEGAIAELIIGADCDPLFGKYLIIGSGGVLVELLSDSIPLLFPVERNNVLEALSELKLFSILEGYRGHSAGDIDAVIDTVMSTVDFINSNEVIELDINPLLVLPQGKGAIAVDALVRLN</sequence>
<organism evidence="2">
    <name type="scientific">marine metagenome</name>
    <dbReference type="NCBI Taxonomy" id="408172"/>
    <lineage>
        <taxon>unclassified sequences</taxon>
        <taxon>metagenomes</taxon>
        <taxon>ecological metagenomes</taxon>
    </lineage>
</organism>
<dbReference type="GO" id="GO:0005524">
    <property type="term" value="F:ATP binding"/>
    <property type="evidence" value="ECO:0007669"/>
    <property type="project" value="InterPro"/>
</dbReference>
<dbReference type="GO" id="GO:0046872">
    <property type="term" value="F:metal ion binding"/>
    <property type="evidence" value="ECO:0007669"/>
    <property type="project" value="InterPro"/>
</dbReference>